<dbReference type="InterPro" id="IPR029068">
    <property type="entry name" value="Glyas_Bleomycin-R_OHBP_Dase"/>
</dbReference>
<dbReference type="Proteomes" id="UP000642180">
    <property type="component" value="Unassembled WGS sequence"/>
</dbReference>
<organism evidence="2 3">
    <name type="scientific">Oxalicibacterium faecigallinarum</name>
    <dbReference type="NCBI Taxonomy" id="573741"/>
    <lineage>
        <taxon>Bacteria</taxon>
        <taxon>Pseudomonadati</taxon>
        <taxon>Pseudomonadota</taxon>
        <taxon>Betaproteobacteria</taxon>
        <taxon>Burkholderiales</taxon>
        <taxon>Oxalobacteraceae</taxon>
        <taxon>Oxalicibacterium</taxon>
    </lineage>
</organism>
<name>A0A8J3AQ74_9BURK</name>
<dbReference type="Gene3D" id="3.10.180.10">
    <property type="entry name" value="2,3-Dihydroxybiphenyl 1,2-Dioxygenase, domain 1"/>
    <property type="match status" value="1"/>
</dbReference>
<dbReference type="EMBL" id="BMDI01000001">
    <property type="protein sequence ID" value="GGI18738.1"/>
    <property type="molecule type" value="Genomic_DNA"/>
</dbReference>
<evidence type="ECO:0000313" key="3">
    <source>
        <dbReference type="Proteomes" id="UP000642180"/>
    </source>
</evidence>
<evidence type="ECO:0000313" key="2">
    <source>
        <dbReference type="EMBL" id="GGI18738.1"/>
    </source>
</evidence>
<evidence type="ECO:0000259" key="1">
    <source>
        <dbReference type="PROSITE" id="PS51819"/>
    </source>
</evidence>
<dbReference type="PROSITE" id="PS51819">
    <property type="entry name" value="VOC"/>
    <property type="match status" value="1"/>
</dbReference>
<proteinExistence type="predicted"/>
<dbReference type="RefSeq" id="WP_188380675.1">
    <property type="nucleotide sequence ID" value="NZ_BMDI01000001.1"/>
</dbReference>
<accession>A0A8J3AQ74</accession>
<gene>
    <name evidence="2" type="ORF">GCM10008066_15580</name>
</gene>
<dbReference type="AlphaFoldDB" id="A0A8J3AQ74"/>
<keyword evidence="3" id="KW-1185">Reference proteome</keyword>
<protein>
    <submittedName>
        <fullName evidence="2">Diguanylate cyclase</fullName>
    </submittedName>
</protein>
<dbReference type="SUPFAM" id="SSF54593">
    <property type="entry name" value="Glyoxalase/Bleomycin resistance protein/Dihydroxybiphenyl dioxygenase"/>
    <property type="match status" value="1"/>
</dbReference>
<reference evidence="3" key="1">
    <citation type="journal article" date="2019" name="Int. J. Syst. Evol. Microbiol.">
        <title>The Global Catalogue of Microorganisms (GCM) 10K type strain sequencing project: providing services to taxonomists for standard genome sequencing and annotation.</title>
        <authorList>
            <consortium name="The Broad Institute Genomics Platform"/>
            <consortium name="The Broad Institute Genome Sequencing Center for Infectious Disease"/>
            <person name="Wu L."/>
            <person name="Ma J."/>
        </authorList>
    </citation>
    <scope>NUCLEOTIDE SEQUENCE [LARGE SCALE GENOMIC DNA]</scope>
    <source>
        <strain evidence="3">CCM 2767</strain>
    </source>
</reference>
<feature type="domain" description="VOC" evidence="1">
    <location>
        <begin position="2"/>
        <end position="121"/>
    </location>
</feature>
<sequence>MKLDHATIATPHLDTMRDFLCNIASLTIGPRPAFSFDGLWLYHDDKAVIHLIKTKTEVPPVKSSRIDHIAFRVESIAQWEALIVKLADSGIEHRTTALPDNSELQLFAIPVPGVVIEFVTVNTASA</sequence>
<dbReference type="InterPro" id="IPR037523">
    <property type="entry name" value="VOC_core"/>
</dbReference>
<comment type="caution">
    <text evidence="2">The sequence shown here is derived from an EMBL/GenBank/DDBJ whole genome shotgun (WGS) entry which is preliminary data.</text>
</comment>